<sequence>MRETIRHWPLVLLALFTWVMSGCDSESRKALPVPSPSSAVPITTHLPSSQPSDLTQGEIVAKVGTASITREQLTDRLLAQNGKQTLRELMLAEAVAQEANELGLQVTPEELDQELLVMRQGYDSEEQFYEAMHDQLGMSRDDVQAEARYRLLTEKLSIRDIIVTDAELDQYIADHKELTTIRYYYDLAQIVVEDEATARELLTQLEGGAAFGALAERYSLDEFTADTGGELGWVEDRDPFTDPEVLKNASEMEVGDITGPIETGNGYVIVALNGRRQEQPRGMEEIRTSARREIALGKAKPMRELEQSLLEKYGAEVLDASLR</sequence>
<evidence type="ECO:0000256" key="2">
    <source>
        <dbReference type="ARBA" id="ARBA00013194"/>
    </source>
</evidence>
<dbReference type="PROSITE" id="PS51257">
    <property type="entry name" value="PROKAR_LIPOPROTEIN"/>
    <property type="match status" value="1"/>
</dbReference>
<dbReference type="EC" id="5.2.1.8" evidence="2"/>
<evidence type="ECO:0000313" key="9">
    <source>
        <dbReference type="Proteomes" id="UP001596108"/>
    </source>
</evidence>
<keyword evidence="5 6" id="KW-0413">Isomerase</keyword>
<proteinExistence type="predicted"/>
<accession>A0ABW0QZ22</accession>
<feature type="domain" description="PpiC" evidence="7">
    <location>
        <begin position="153"/>
        <end position="274"/>
    </location>
</feature>
<gene>
    <name evidence="8" type="ORF">ACFPQ4_11365</name>
</gene>
<dbReference type="SUPFAM" id="SSF54534">
    <property type="entry name" value="FKBP-like"/>
    <property type="match status" value="1"/>
</dbReference>
<comment type="catalytic activity">
    <reaction evidence="1">
        <text>[protein]-peptidylproline (omega=180) = [protein]-peptidylproline (omega=0)</text>
        <dbReference type="Rhea" id="RHEA:16237"/>
        <dbReference type="Rhea" id="RHEA-COMP:10747"/>
        <dbReference type="Rhea" id="RHEA-COMP:10748"/>
        <dbReference type="ChEBI" id="CHEBI:83833"/>
        <dbReference type="ChEBI" id="CHEBI:83834"/>
        <dbReference type="EC" id="5.2.1.8"/>
    </reaction>
</comment>
<dbReference type="Proteomes" id="UP001596108">
    <property type="component" value="Unassembled WGS sequence"/>
</dbReference>
<dbReference type="RefSeq" id="WP_378111973.1">
    <property type="nucleotide sequence ID" value="NZ_JBHSNC010000035.1"/>
</dbReference>
<comment type="caution">
    <text evidence="8">The sequence shown here is derived from an EMBL/GenBank/DDBJ whole genome shotgun (WGS) entry which is preliminary data.</text>
</comment>
<reference evidence="9" key="1">
    <citation type="journal article" date="2019" name="Int. J. Syst. Evol. Microbiol.">
        <title>The Global Catalogue of Microorganisms (GCM) 10K type strain sequencing project: providing services to taxonomists for standard genome sequencing and annotation.</title>
        <authorList>
            <consortium name="The Broad Institute Genomics Platform"/>
            <consortium name="The Broad Institute Genome Sequencing Center for Infectious Disease"/>
            <person name="Wu L."/>
            <person name="Ma J."/>
        </authorList>
    </citation>
    <scope>NUCLEOTIDE SEQUENCE [LARGE SCALE GENOMIC DNA]</scope>
    <source>
        <strain evidence="9">CGMCC 1.18578</strain>
    </source>
</reference>
<evidence type="ECO:0000256" key="4">
    <source>
        <dbReference type="ARBA" id="ARBA00023110"/>
    </source>
</evidence>
<keyword evidence="9" id="KW-1185">Reference proteome</keyword>
<evidence type="ECO:0000259" key="7">
    <source>
        <dbReference type="PROSITE" id="PS50198"/>
    </source>
</evidence>
<evidence type="ECO:0000256" key="5">
    <source>
        <dbReference type="ARBA" id="ARBA00023235"/>
    </source>
</evidence>
<keyword evidence="4 6" id="KW-0697">Rotamase</keyword>
<dbReference type="PANTHER" id="PTHR47245:SF1">
    <property type="entry name" value="FOLDASE PROTEIN PRSA"/>
    <property type="match status" value="1"/>
</dbReference>
<evidence type="ECO:0000313" key="8">
    <source>
        <dbReference type="EMBL" id="MFC5530040.1"/>
    </source>
</evidence>
<dbReference type="PANTHER" id="PTHR47245">
    <property type="entry name" value="PEPTIDYLPROLYL ISOMERASE"/>
    <property type="match status" value="1"/>
</dbReference>
<protein>
    <recommendedName>
        <fullName evidence="2">peptidylprolyl isomerase</fullName>
        <ecNumber evidence="2">5.2.1.8</ecNumber>
    </recommendedName>
</protein>
<dbReference type="Gene3D" id="3.10.50.40">
    <property type="match status" value="1"/>
</dbReference>
<evidence type="ECO:0000256" key="3">
    <source>
        <dbReference type="ARBA" id="ARBA00022729"/>
    </source>
</evidence>
<dbReference type="GO" id="GO:0016853">
    <property type="term" value="F:isomerase activity"/>
    <property type="evidence" value="ECO:0007669"/>
    <property type="project" value="UniProtKB-KW"/>
</dbReference>
<keyword evidence="3" id="KW-0732">Signal</keyword>
<dbReference type="InterPro" id="IPR000297">
    <property type="entry name" value="PPIase_PpiC"/>
</dbReference>
<dbReference type="EMBL" id="JBHSNC010000035">
    <property type="protein sequence ID" value="MFC5530040.1"/>
    <property type="molecule type" value="Genomic_DNA"/>
</dbReference>
<dbReference type="Gene3D" id="1.10.4030.10">
    <property type="entry name" value="Porin chaperone SurA, peptide-binding domain"/>
    <property type="match status" value="1"/>
</dbReference>
<dbReference type="PROSITE" id="PS01096">
    <property type="entry name" value="PPIC_PPIASE_1"/>
    <property type="match status" value="1"/>
</dbReference>
<dbReference type="InterPro" id="IPR023058">
    <property type="entry name" value="PPIase_PpiC_CS"/>
</dbReference>
<dbReference type="Pfam" id="PF13145">
    <property type="entry name" value="Rotamase_2"/>
    <property type="match status" value="1"/>
</dbReference>
<organism evidence="8 9">
    <name type="scientific">Cohnella yongneupensis</name>
    <dbReference type="NCBI Taxonomy" id="425006"/>
    <lineage>
        <taxon>Bacteria</taxon>
        <taxon>Bacillati</taxon>
        <taxon>Bacillota</taxon>
        <taxon>Bacilli</taxon>
        <taxon>Bacillales</taxon>
        <taxon>Paenibacillaceae</taxon>
        <taxon>Cohnella</taxon>
    </lineage>
</organism>
<evidence type="ECO:0000256" key="6">
    <source>
        <dbReference type="PROSITE-ProRule" id="PRU00278"/>
    </source>
</evidence>
<dbReference type="InterPro" id="IPR027304">
    <property type="entry name" value="Trigger_fact/SurA_dom_sf"/>
</dbReference>
<dbReference type="PROSITE" id="PS50198">
    <property type="entry name" value="PPIC_PPIASE_2"/>
    <property type="match status" value="1"/>
</dbReference>
<dbReference type="InterPro" id="IPR050245">
    <property type="entry name" value="PrsA_foldase"/>
</dbReference>
<dbReference type="SUPFAM" id="SSF109998">
    <property type="entry name" value="Triger factor/SurA peptide-binding domain-like"/>
    <property type="match status" value="1"/>
</dbReference>
<dbReference type="InterPro" id="IPR046357">
    <property type="entry name" value="PPIase_dom_sf"/>
</dbReference>
<evidence type="ECO:0000256" key="1">
    <source>
        <dbReference type="ARBA" id="ARBA00000971"/>
    </source>
</evidence>
<name>A0ABW0QZ22_9BACL</name>